<name>A0A9W6Y9S2_9STRA</name>
<evidence type="ECO:0000313" key="2">
    <source>
        <dbReference type="Proteomes" id="UP001165121"/>
    </source>
</evidence>
<accession>A0A9W6Y9S2</accession>
<dbReference type="AlphaFoldDB" id="A0A9W6Y9S2"/>
<dbReference type="Proteomes" id="UP001165121">
    <property type="component" value="Unassembled WGS sequence"/>
</dbReference>
<gene>
    <name evidence="1" type="ORF">Pfra01_002365000</name>
</gene>
<keyword evidence="2" id="KW-1185">Reference proteome</keyword>
<reference evidence="1" key="1">
    <citation type="submission" date="2023-04" db="EMBL/GenBank/DDBJ databases">
        <title>Phytophthora fragariaefolia NBRC 109709.</title>
        <authorList>
            <person name="Ichikawa N."/>
            <person name="Sato H."/>
            <person name="Tonouchi N."/>
        </authorList>
    </citation>
    <scope>NUCLEOTIDE SEQUENCE</scope>
    <source>
        <strain evidence="1">NBRC 109709</strain>
    </source>
</reference>
<proteinExistence type="predicted"/>
<protein>
    <submittedName>
        <fullName evidence="1">Unnamed protein product</fullName>
    </submittedName>
</protein>
<evidence type="ECO:0000313" key="1">
    <source>
        <dbReference type="EMBL" id="GMF55948.1"/>
    </source>
</evidence>
<organism evidence="1 2">
    <name type="scientific">Phytophthora fragariaefolia</name>
    <dbReference type="NCBI Taxonomy" id="1490495"/>
    <lineage>
        <taxon>Eukaryota</taxon>
        <taxon>Sar</taxon>
        <taxon>Stramenopiles</taxon>
        <taxon>Oomycota</taxon>
        <taxon>Peronosporomycetes</taxon>
        <taxon>Peronosporales</taxon>
        <taxon>Peronosporaceae</taxon>
        <taxon>Phytophthora</taxon>
    </lineage>
</organism>
<sequence>MMKCSLSVRFAQSLRSCTRSSSSAVQNETSAFLYTFHTSCSWIGNSMNRFGFSTRNGSGCSSPPNSLRLYSDIWNVWWRTTHRESMIRDNSVHKEGSELGAQVVAILEEEFDENLLLQRPTDFYFLLVPYTAWMFSCILVGLPVEKPTSSQICNHLKDVTIFYI</sequence>
<dbReference type="EMBL" id="BSXT01003878">
    <property type="protein sequence ID" value="GMF55948.1"/>
    <property type="molecule type" value="Genomic_DNA"/>
</dbReference>
<comment type="caution">
    <text evidence="1">The sequence shown here is derived from an EMBL/GenBank/DDBJ whole genome shotgun (WGS) entry which is preliminary data.</text>
</comment>